<feature type="transmembrane region" description="Helical" evidence="10">
    <location>
        <begin position="28"/>
        <end position="46"/>
    </location>
</feature>
<gene>
    <name evidence="11" type="ORF">GHT06_011690</name>
</gene>
<dbReference type="Proteomes" id="UP000820818">
    <property type="component" value="Linkage Group LG3"/>
</dbReference>
<keyword evidence="5" id="KW-0999">Mitochondrion inner membrane</keyword>
<feature type="transmembrane region" description="Helical" evidence="10">
    <location>
        <begin position="53"/>
        <end position="71"/>
    </location>
</feature>
<dbReference type="GO" id="GO:0005743">
    <property type="term" value="C:mitochondrial inner membrane"/>
    <property type="evidence" value="ECO:0007669"/>
    <property type="project" value="UniProtKB-SubCell"/>
</dbReference>
<dbReference type="Pfam" id="PF12597">
    <property type="entry name" value="Cox20"/>
    <property type="match status" value="1"/>
</dbReference>
<evidence type="ECO:0000256" key="5">
    <source>
        <dbReference type="ARBA" id="ARBA00022792"/>
    </source>
</evidence>
<dbReference type="EMBL" id="WJBH02000003">
    <property type="protein sequence ID" value="KAI9560738.1"/>
    <property type="molecule type" value="Genomic_DNA"/>
</dbReference>
<comment type="subcellular location">
    <subcellularLocation>
        <location evidence="1">Mitochondrion inner membrane</location>
    </subcellularLocation>
</comment>
<dbReference type="PANTHER" id="PTHR31586:SF1">
    <property type="entry name" value="CYTOCHROME C OXIDASE ASSEMBLY PROTEIN COX20, MITOCHONDRIAL"/>
    <property type="match status" value="1"/>
</dbReference>
<name>A0AAD5LEG2_9CRUS</name>
<dbReference type="PRINTS" id="PR02049">
    <property type="entry name" value="PROTEINF36A"/>
</dbReference>
<reference evidence="11 12" key="1">
    <citation type="submission" date="2022-05" db="EMBL/GenBank/DDBJ databases">
        <title>A multi-omics perspective on studying reproductive biology in Daphnia sinensis.</title>
        <authorList>
            <person name="Jia J."/>
        </authorList>
    </citation>
    <scope>NUCLEOTIDE SEQUENCE [LARGE SCALE GENOMIC DNA]</scope>
    <source>
        <strain evidence="11 12">WSL</strain>
    </source>
</reference>
<comment type="caution">
    <text evidence="11">The sequence shown here is derived from an EMBL/GenBank/DDBJ whole genome shotgun (WGS) entry which is preliminary data.</text>
</comment>
<evidence type="ECO:0000256" key="4">
    <source>
        <dbReference type="ARBA" id="ARBA00022692"/>
    </source>
</evidence>
<dbReference type="InterPro" id="IPR022533">
    <property type="entry name" value="Cox20"/>
</dbReference>
<sequence>MSSSNEDKEIKATILGRDLGSIPCFRSSFLNGIGGGLASGLTYFLFTSKVRQACNTAVLSFAGITLSYWVYCRYRWSQKKFNMTMLQTAMKEQGREGTENDLQVPRIPLEKS</sequence>
<dbReference type="AlphaFoldDB" id="A0AAD5LEG2"/>
<keyword evidence="6 10" id="KW-1133">Transmembrane helix</keyword>
<evidence type="ECO:0000313" key="11">
    <source>
        <dbReference type="EMBL" id="KAI9560738.1"/>
    </source>
</evidence>
<keyword evidence="12" id="KW-1185">Reference proteome</keyword>
<evidence type="ECO:0000256" key="10">
    <source>
        <dbReference type="SAM" id="Phobius"/>
    </source>
</evidence>
<keyword evidence="4 10" id="KW-0812">Transmembrane</keyword>
<evidence type="ECO:0000256" key="9">
    <source>
        <dbReference type="SAM" id="MobiDB-lite"/>
    </source>
</evidence>
<organism evidence="11 12">
    <name type="scientific">Daphnia sinensis</name>
    <dbReference type="NCBI Taxonomy" id="1820382"/>
    <lineage>
        <taxon>Eukaryota</taxon>
        <taxon>Metazoa</taxon>
        <taxon>Ecdysozoa</taxon>
        <taxon>Arthropoda</taxon>
        <taxon>Crustacea</taxon>
        <taxon>Branchiopoda</taxon>
        <taxon>Diplostraca</taxon>
        <taxon>Cladocera</taxon>
        <taxon>Anomopoda</taxon>
        <taxon>Daphniidae</taxon>
        <taxon>Daphnia</taxon>
        <taxon>Daphnia similis group</taxon>
    </lineage>
</organism>
<keyword evidence="7" id="KW-0496">Mitochondrion</keyword>
<evidence type="ECO:0000256" key="8">
    <source>
        <dbReference type="ARBA" id="ARBA00023136"/>
    </source>
</evidence>
<feature type="region of interest" description="Disordered" evidence="9">
    <location>
        <begin position="90"/>
        <end position="112"/>
    </location>
</feature>
<evidence type="ECO:0000256" key="6">
    <source>
        <dbReference type="ARBA" id="ARBA00022989"/>
    </source>
</evidence>
<dbReference type="PANTHER" id="PTHR31586">
    <property type="entry name" value="CYTOCHROME C OXIDASE PROTEIN 20"/>
    <property type="match status" value="1"/>
</dbReference>
<evidence type="ECO:0000256" key="7">
    <source>
        <dbReference type="ARBA" id="ARBA00023128"/>
    </source>
</evidence>
<comment type="similarity">
    <text evidence="2">Belongs to the COX20 family.</text>
</comment>
<accession>A0AAD5LEG2</accession>
<proteinExistence type="inferred from homology"/>
<evidence type="ECO:0000256" key="1">
    <source>
        <dbReference type="ARBA" id="ARBA00004273"/>
    </source>
</evidence>
<dbReference type="GO" id="GO:0033617">
    <property type="term" value="P:mitochondrial respiratory chain complex IV assembly"/>
    <property type="evidence" value="ECO:0007669"/>
    <property type="project" value="InterPro"/>
</dbReference>
<evidence type="ECO:0000256" key="3">
    <source>
        <dbReference type="ARBA" id="ARBA00017689"/>
    </source>
</evidence>
<keyword evidence="8 10" id="KW-0472">Membrane</keyword>
<protein>
    <recommendedName>
        <fullName evidence="3">Cytochrome c oxidase assembly protein COX20, mitochondrial</fullName>
    </recommendedName>
</protein>
<evidence type="ECO:0000256" key="2">
    <source>
        <dbReference type="ARBA" id="ARBA00009575"/>
    </source>
</evidence>
<evidence type="ECO:0000313" key="12">
    <source>
        <dbReference type="Proteomes" id="UP000820818"/>
    </source>
</evidence>